<dbReference type="GO" id="GO:0000976">
    <property type="term" value="F:transcription cis-regulatory region binding"/>
    <property type="evidence" value="ECO:0007669"/>
    <property type="project" value="TreeGrafter"/>
</dbReference>
<evidence type="ECO:0000313" key="7">
    <source>
        <dbReference type="EMBL" id="MBC9225128.1"/>
    </source>
</evidence>
<protein>
    <submittedName>
        <fullName evidence="7">TetR/AcrR family transcriptional regulator</fullName>
    </submittedName>
</protein>
<dbReference type="InterPro" id="IPR036271">
    <property type="entry name" value="Tet_transcr_reg_TetR-rel_C_sf"/>
</dbReference>
<dbReference type="PANTHER" id="PTHR30055">
    <property type="entry name" value="HTH-TYPE TRANSCRIPTIONAL REGULATOR RUTR"/>
    <property type="match status" value="1"/>
</dbReference>
<evidence type="ECO:0000256" key="2">
    <source>
        <dbReference type="ARBA" id="ARBA00023015"/>
    </source>
</evidence>
<evidence type="ECO:0000256" key="4">
    <source>
        <dbReference type="ARBA" id="ARBA00023163"/>
    </source>
</evidence>
<dbReference type="InterPro" id="IPR039538">
    <property type="entry name" value="BetI_C"/>
</dbReference>
<organism evidence="7 10">
    <name type="scientific">Aeromicrobium senzhongii</name>
    <dbReference type="NCBI Taxonomy" id="2663859"/>
    <lineage>
        <taxon>Bacteria</taxon>
        <taxon>Bacillati</taxon>
        <taxon>Actinomycetota</taxon>
        <taxon>Actinomycetes</taxon>
        <taxon>Propionibacteriales</taxon>
        <taxon>Nocardioidaceae</taxon>
        <taxon>Aeromicrobium</taxon>
    </lineage>
</organism>
<evidence type="ECO:0000259" key="6">
    <source>
        <dbReference type="PROSITE" id="PS50977"/>
    </source>
</evidence>
<dbReference type="PRINTS" id="PR00455">
    <property type="entry name" value="HTHTETR"/>
</dbReference>
<keyword evidence="2" id="KW-0805">Transcription regulation</keyword>
<dbReference type="EMBL" id="JACTVM010000001">
    <property type="protein sequence ID" value="MBC9225128.1"/>
    <property type="molecule type" value="Genomic_DNA"/>
</dbReference>
<keyword evidence="3 5" id="KW-0238">DNA-binding</keyword>
<dbReference type="SUPFAM" id="SSF48498">
    <property type="entry name" value="Tetracyclin repressor-like, C-terminal domain"/>
    <property type="match status" value="1"/>
</dbReference>
<evidence type="ECO:0000313" key="10">
    <source>
        <dbReference type="Proteomes" id="UP000620591"/>
    </source>
</evidence>
<dbReference type="InterPro" id="IPR050109">
    <property type="entry name" value="HTH-type_TetR-like_transc_reg"/>
</dbReference>
<evidence type="ECO:0000256" key="5">
    <source>
        <dbReference type="PROSITE-ProRule" id="PRU00335"/>
    </source>
</evidence>
<name>A0A8I0JZV7_9ACTN</name>
<evidence type="ECO:0000256" key="1">
    <source>
        <dbReference type="ARBA" id="ARBA00022491"/>
    </source>
</evidence>
<accession>A0A8I0JZV7</accession>
<keyword evidence="9" id="KW-1185">Reference proteome</keyword>
<evidence type="ECO:0000313" key="9">
    <source>
        <dbReference type="Proteomes" id="UP000515871"/>
    </source>
</evidence>
<dbReference type="InterPro" id="IPR009057">
    <property type="entry name" value="Homeodomain-like_sf"/>
</dbReference>
<dbReference type="AlphaFoldDB" id="A0A8I0JZV7"/>
<dbReference type="InterPro" id="IPR001647">
    <property type="entry name" value="HTH_TetR"/>
</dbReference>
<dbReference type="Proteomes" id="UP000620591">
    <property type="component" value="Unassembled WGS sequence"/>
</dbReference>
<evidence type="ECO:0000313" key="8">
    <source>
        <dbReference type="EMBL" id="QNL95759.1"/>
    </source>
</evidence>
<dbReference type="Pfam" id="PF00440">
    <property type="entry name" value="TetR_N"/>
    <property type="match status" value="1"/>
</dbReference>
<sequence length="201" mass="22497">MTKVGRGPYKVGLAKRAEILDAALQEFSVVGFEAASLRSIATRVGITHAGLQHHFASKDDLLLGVLLAQEEADRQFFDADAPLDVDDLIDAYTRVAERRRSTPAWVRLWISLKLSVAAQPEHIAADHVRRRVEAWEQELVDLFDRAQREGVIAADLDCIDAARGLLALNEGLMIRQMLDPSIDVDGPLRWAFAQLHPRDRR</sequence>
<keyword evidence="1" id="KW-0678">Repressor</keyword>
<keyword evidence="4" id="KW-0804">Transcription</keyword>
<feature type="domain" description="HTH tetR-type" evidence="6">
    <location>
        <begin position="13"/>
        <end position="73"/>
    </location>
</feature>
<dbReference type="Proteomes" id="UP000515871">
    <property type="component" value="Chromosome"/>
</dbReference>
<dbReference type="EMBL" id="CP060587">
    <property type="protein sequence ID" value="QNL95759.1"/>
    <property type="molecule type" value="Genomic_DNA"/>
</dbReference>
<dbReference type="Gene3D" id="1.10.357.10">
    <property type="entry name" value="Tetracycline Repressor, domain 2"/>
    <property type="match status" value="1"/>
</dbReference>
<reference evidence="7" key="1">
    <citation type="submission" date="2020-09" db="EMBL/GenBank/DDBJ databases">
        <title>Novel species in genus Aeromicrobium.</title>
        <authorList>
            <person name="Zhang G."/>
        </authorList>
    </citation>
    <scope>NUCLEOTIDE SEQUENCE</scope>
    <source>
        <strain evidence="8">Zg-629</strain>
        <strain evidence="9">zg-629</strain>
        <strain evidence="7">Zg-636</strain>
    </source>
</reference>
<evidence type="ECO:0000256" key="3">
    <source>
        <dbReference type="ARBA" id="ARBA00023125"/>
    </source>
</evidence>
<dbReference type="SUPFAM" id="SSF46689">
    <property type="entry name" value="Homeodomain-like"/>
    <property type="match status" value="1"/>
</dbReference>
<feature type="DNA-binding region" description="H-T-H motif" evidence="5">
    <location>
        <begin position="36"/>
        <end position="55"/>
    </location>
</feature>
<gene>
    <name evidence="8" type="ORF">H9L21_07650</name>
    <name evidence="7" type="ORF">IBG24_02220</name>
</gene>
<dbReference type="Pfam" id="PF13977">
    <property type="entry name" value="TetR_C_6"/>
    <property type="match status" value="1"/>
</dbReference>
<dbReference type="PROSITE" id="PS50977">
    <property type="entry name" value="HTH_TETR_2"/>
    <property type="match status" value="1"/>
</dbReference>
<dbReference type="PANTHER" id="PTHR30055:SF234">
    <property type="entry name" value="HTH-TYPE TRANSCRIPTIONAL REGULATOR BETI"/>
    <property type="match status" value="1"/>
</dbReference>
<dbReference type="RefSeq" id="WP_154595023.1">
    <property type="nucleotide sequence ID" value="NZ_CP060587.1"/>
</dbReference>
<dbReference type="GO" id="GO:0003700">
    <property type="term" value="F:DNA-binding transcription factor activity"/>
    <property type="evidence" value="ECO:0007669"/>
    <property type="project" value="TreeGrafter"/>
</dbReference>
<proteinExistence type="predicted"/>